<keyword evidence="3 6" id="KW-0812">Transmembrane</keyword>
<feature type="transmembrane region" description="Helical" evidence="6">
    <location>
        <begin position="102"/>
        <end position="120"/>
    </location>
</feature>
<dbReference type="Gene3D" id="1.20.1250.20">
    <property type="entry name" value="MFS general substrate transporter like domains"/>
    <property type="match status" value="1"/>
</dbReference>
<evidence type="ECO:0000256" key="2">
    <source>
        <dbReference type="ARBA" id="ARBA00010992"/>
    </source>
</evidence>
<accession>A0A1E3HWJ6</accession>
<dbReference type="SUPFAM" id="SSF103473">
    <property type="entry name" value="MFS general substrate transporter"/>
    <property type="match status" value="1"/>
</dbReference>
<dbReference type="InterPro" id="IPR020846">
    <property type="entry name" value="MFS_dom"/>
</dbReference>
<keyword evidence="4 6" id="KW-1133">Transmembrane helix</keyword>
<dbReference type="RefSeq" id="XP_018995220.1">
    <property type="nucleotide sequence ID" value="XM_019136551.1"/>
</dbReference>
<dbReference type="STRING" id="1295533.A0A1E3HWJ6"/>
<feature type="transmembrane region" description="Helical" evidence="6">
    <location>
        <begin position="414"/>
        <end position="432"/>
    </location>
</feature>
<evidence type="ECO:0000313" key="9">
    <source>
        <dbReference type="Proteomes" id="UP000094065"/>
    </source>
</evidence>
<name>A0A1E3HWJ6_9TREE</name>
<dbReference type="Proteomes" id="UP000094065">
    <property type="component" value="Unassembled WGS sequence"/>
</dbReference>
<evidence type="ECO:0000256" key="5">
    <source>
        <dbReference type="ARBA" id="ARBA00023136"/>
    </source>
</evidence>
<dbReference type="InterPro" id="IPR036259">
    <property type="entry name" value="MFS_trans_sf"/>
</dbReference>
<dbReference type="Pfam" id="PF00083">
    <property type="entry name" value="Sugar_tr"/>
    <property type="match status" value="1"/>
</dbReference>
<proteinExistence type="inferred from homology"/>
<dbReference type="GeneID" id="30154143"/>
<dbReference type="EMBL" id="AWGJ01000004">
    <property type="protein sequence ID" value="ODN80654.1"/>
    <property type="molecule type" value="Genomic_DNA"/>
</dbReference>
<feature type="transmembrane region" description="Helical" evidence="6">
    <location>
        <begin position="189"/>
        <end position="213"/>
    </location>
</feature>
<evidence type="ECO:0000256" key="3">
    <source>
        <dbReference type="ARBA" id="ARBA00022692"/>
    </source>
</evidence>
<gene>
    <name evidence="8" type="ORF">L202_02834</name>
</gene>
<organism evidence="8 9">
    <name type="scientific">Cryptococcus amylolentus CBS 6039</name>
    <dbReference type="NCBI Taxonomy" id="1295533"/>
    <lineage>
        <taxon>Eukaryota</taxon>
        <taxon>Fungi</taxon>
        <taxon>Dikarya</taxon>
        <taxon>Basidiomycota</taxon>
        <taxon>Agaricomycotina</taxon>
        <taxon>Tremellomycetes</taxon>
        <taxon>Tremellales</taxon>
        <taxon>Cryptococcaceae</taxon>
        <taxon>Cryptococcus</taxon>
    </lineage>
</organism>
<dbReference type="InterPro" id="IPR005828">
    <property type="entry name" value="MFS_sugar_transport-like"/>
</dbReference>
<dbReference type="AlphaFoldDB" id="A0A1E3HWJ6"/>
<dbReference type="InterPro" id="IPR050360">
    <property type="entry name" value="MFS_Sugar_Transporters"/>
</dbReference>
<feature type="transmembrane region" description="Helical" evidence="6">
    <location>
        <begin position="444"/>
        <end position="463"/>
    </location>
</feature>
<evidence type="ECO:0000259" key="7">
    <source>
        <dbReference type="PROSITE" id="PS50850"/>
    </source>
</evidence>
<evidence type="ECO:0000256" key="4">
    <source>
        <dbReference type="ARBA" id="ARBA00022989"/>
    </source>
</evidence>
<sequence>MSRKFQSFRENWREVSPFLIFCVLVFSASDFMFGLDASLFGSLQALPSWLNTFGSENPAGADLTPVLPTLRKSIMNSIVYVGRLVGVLIFEPFAERFGFKSLLVFLSVLQTIAVVLQLSAHEWIQFTVGRVISYVTIGLIEACIPSYCAEIAPPGLRGFLSGLFVPLQNASAIWASGMCTAYSTETRKIGWLVPVAVQLAPACITLSLVWFTVESPRWLVSKGKTDDAISALRKLRTKEYSASGQVEAEVELITRAIEDDNAVVGGRWIDLFSGSMWRRTLYTMIMFIVYEAGGNQFYNSYGPSFFVASGLGSKSFIYACLVQMAGTIGSLMTILLTDRVGRRPLCIFGSTLLVIWVTIIGALGSKKDITTNTSAQNAVVASFVMLLWSTKLAFATHAFIVTIEMGGSRMRKKLMFVGALFDVLSSFAVSFASPYVVTAIGAKIGYVFTFISGGGLIFSIFFLPELRGRTLEEVDELFDKPRFRWGWQFQGAKTPISQGVWTADDAEDIQDKPEEIYELVDGEKK</sequence>
<evidence type="ECO:0000256" key="1">
    <source>
        <dbReference type="ARBA" id="ARBA00004141"/>
    </source>
</evidence>
<feature type="transmembrane region" description="Helical" evidence="6">
    <location>
        <begin position="344"/>
        <end position="363"/>
    </location>
</feature>
<dbReference type="PROSITE" id="PS50850">
    <property type="entry name" value="MFS"/>
    <property type="match status" value="1"/>
</dbReference>
<reference evidence="8 9" key="1">
    <citation type="submission" date="2016-06" db="EMBL/GenBank/DDBJ databases">
        <title>Evolution of pathogenesis and genome organization in the Tremellales.</title>
        <authorList>
            <person name="Cuomo C."/>
            <person name="Litvintseva A."/>
            <person name="Heitman J."/>
            <person name="Chen Y."/>
            <person name="Sun S."/>
            <person name="Springer D."/>
            <person name="Dromer F."/>
            <person name="Young S."/>
            <person name="Zeng Q."/>
            <person name="Chapman S."/>
            <person name="Gujja S."/>
            <person name="Saif S."/>
            <person name="Birren B."/>
        </authorList>
    </citation>
    <scope>NUCLEOTIDE SEQUENCE [LARGE SCALE GENOMIC DNA]</scope>
    <source>
        <strain evidence="8 9">CBS 6039</strain>
    </source>
</reference>
<comment type="caution">
    <text evidence="8">The sequence shown here is derived from an EMBL/GenBank/DDBJ whole genome shotgun (WGS) entry which is preliminary data.</text>
</comment>
<comment type="similarity">
    <text evidence="2">Belongs to the major facilitator superfamily. Sugar transporter (TC 2.A.1.1) family.</text>
</comment>
<protein>
    <recommendedName>
        <fullName evidence="7">Major facilitator superfamily (MFS) profile domain-containing protein</fullName>
    </recommendedName>
</protein>
<dbReference type="OrthoDB" id="6612291at2759"/>
<evidence type="ECO:0000313" key="8">
    <source>
        <dbReference type="EMBL" id="ODN80654.1"/>
    </source>
</evidence>
<dbReference type="GO" id="GO:0016020">
    <property type="term" value="C:membrane"/>
    <property type="evidence" value="ECO:0007669"/>
    <property type="project" value="UniProtKB-SubCell"/>
</dbReference>
<dbReference type="GO" id="GO:0005351">
    <property type="term" value="F:carbohydrate:proton symporter activity"/>
    <property type="evidence" value="ECO:0007669"/>
    <property type="project" value="TreeGrafter"/>
</dbReference>
<evidence type="ECO:0000256" key="6">
    <source>
        <dbReference type="SAM" id="Phobius"/>
    </source>
</evidence>
<feature type="transmembrane region" description="Helical" evidence="6">
    <location>
        <begin position="316"/>
        <end position="337"/>
    </location>
</feature>
<dbReference type="PANTHER" id="PTHR48022:SF2">
    <property type="entry name" value="PLASTIDIC GLUCOSE TRANSPORTER 4"/>
    <property type="match status" value="1"/>
</dbReference>
<keyword evidence="9" id="KW-1185">Reference proteome</keyword>
<comment type="subcellular location">
    <subcellularLocation>
        <location evidence="1">Membrane</location>
        <topology evidence="1">Multi-pass membrane protein</topology>
    </subcellularLocation>
</comment>
<feature type="transmembrane region" description="Helical" evidence="6">
    <location>
        <begin position="383"/>
        <end position="402"/>
    </location>
</feature>
<dbReference type="PANTHER" id="PTHR48022">
    <property type="entry name" value="PLASTIDIC GLUCOSE TRANSPORTER 4"/>
    <property type="match status" value="1"/>
</dbReference>
<feature type="domain" description="Major facilitator superfamily (MFS) profile" evidence="7">
    <location>
        <begin position="22"/>
        <end position="467"/>
    </location>
</feature>
<keyword evidence="5 6" id="KW-0472">Membrane</keyword>